<comment type="caution">
    <text evidence="1">The sequence shown here is derived from an EMBL/GenBank/DDBJ whole genome shotgun (WGS) entry which is preliminary data.</text>
</comment>
<organism evidence="1 2">
    <name type="scientific">Catharanthus roseus</name>
    <name type="common">Madagascar periwinkle</name>
    <name type="synonym">Vinca rosea</name>
    <dbReference type="NCBI Taxonomy" id="4058"/>
    <lineage>
        <taxon>Eukaryota</taxon>
        <taxon>Viridiplantae</taxon>
        <taxon>Streptophyta</taxon>
        <taxon>Embryophyta</taxon>
        <taxon>Tracheophyta</taxon>
        <taxon>Spermatophyta</taxon>
        <taxon>Magnoliopsida</taxon>
        <taxon>eudicotyledons</taxon>
        <taxon>Gunneridae</taxon>
        <taxon>Pentapetalae</taxon>
        <taxon>asterids</taxon>
        <taxon>lamiids</taxon>
        <taxon>Gentianales</taxon>
        <taxon>Apocynaceae</taxon>
        <taxon>Rauvolfioideae</taxon>
        <taxon>Vinceae</taxon>
        <taxon>Catharanthinae</taxon>
        <taxon>Catharanthus</taxon>
    </lineage>
</organism>
<proteinExistence type="predicted"/>
<accession>A0ACC0A0X9</accession>
<evidence type="ECO:0000313" key="1">
    <source>
        <dbReference type="EMBL" id="KAI5654244.1"/>
    </source>
</evidence>
<dbReference type="EMBL" id="CM044707">
    <property type="protein sequence ID" value="KAI5654244.1"/>
    <property type="molecule type" value="Genomic_DNA"/>
</dbReference>
<dbReference type="Proteomes" id="UP001060085">
    <property type="component" value="Linkage Group LG07"/>
</dbReference>
<keyword evidence="2" id="KW-1185">Reference proteome</keyword>
<protein>
    <submittedName>
        <fullName evidence="1">Uncharacterized protein</fullName>
    </submittedName>
</protein>
<name>A0ACC0A0X9_CATRO</name>
<reference evidence="2" key="1">
    <citation type="journal article" date="2023" name="Nat. Plants">
        <title>Single-cell RNA sequencing provides a high-resolution roadmap for understanding the multicellular compartmentation of specialized metabolism.</title>
        <authorList>
            <person name="Sun S."/>
            <person name="Shen X."/>
            <person name="Li Y."/>
            <person name="Li Y."/>
            <person name="Wang S."/>
            <person name="Li R."/>
            <person name="Zhang H."/>
            <person name="Shen G."/>
            <person name="Guo B."/>
            <person name="Wei J."/>
            <person name="Xu J."/>
            <person name="St-Pierre B."/>
            <person name="Chen S."/>
            <person name="Sun C."/>
        </authorList>
    </citation>
    <scope>NUCLEOTIDE SEQUENCE [LARGE SCALE GENOMIC DNA]</scope>
</reference>
<evidence type="ECO:0000313" key="2">
    <source>
        <dbReference type="Proteomes" id="UP001060085"/>
    </source>
</evidence>
<sequence>MPPQQPPPKTRVTISQDTITIARNIPDRGHTFDRRRDHMLVDNTFSFSAALTKLHIRIIQGEPTLPRLISLVKISLILFQHRVSFDGEEEEHTTDG</sequence>
<gene>
    <name evidence="1" type="ORF">M9H77_31431</name>
</gene>